<dbReference type="Proteomes" id="UP001592530">
    <property type="component" value="Unassembled WGS sequence"/>
</dbReference>
<keyword evidence="3" id="KW-0012">Acyltransferase</keyword>
<name>A0ABV6X2E7_9ACTN</name>
<dbReference type="CDD" id="cd01840">
    <property type="entry name" value="SGNH_hydrolase_yrhL_like"/>
    <property type="match status" value="1"/>
</dbReference>
<feature type="transmembrane region" description="Helical" evidence="1">
    <location>
        <begin position="279"/>
        <end position="303"/>
    </location>
</feature>
<keyword evidence="3" id="KW-0808">Transferase</keyword>
<feature type="transmembrane region" description="Helical" evidence="1">
    <location>
        <begin position="151"/>
        <end position="169"/>
    </location>
</feature>
<reference evidence="3 4" key="1">
    <citation type="submission" date="2024-09" db="EMBL/GenBank/DDBJ databases">
        <authorList>
            <person name="Lee S.D."/>
        </authorList>
    </citation>
    <scope>NUCLEOTIDE SEQUENCE [LARGE SCALE GENOMIC DNA]</scope>
    <source>
        <strain evidence="3 4">N1-3</strain>
    </source>
</reference>
<dbReference type="EMBL" id="JBHEZY010000005">
    <property type="protein sequence ID" value="MFC1432029.1"/>
    <property type="molecule type" value="Genomic_DNA"/>
</dbReference>
<feature type="transmembrane region" description="Helical" evidence="1">
    <location>
        <begin position="38"/>
        <end position="59"/>
    </location>
</feature>
<keyword evidence="1" id="KW-0472">Membrane</keyword>
<dbReference type="InterPro" id="IPR002656">
    <property type="entry name" value="Acyl_transf_3_dom"/>
</dbReference>
<evidence type="ECO:0000256" key="1">
    <source>
        <dbReference type="SAM" id="Phobius"/>
    </source>
</evidence>
<organism evidence="3 4">
    <name type="scientific">Streptacidiphilus alkalitolerans</name>
    <dbReference type="NCBI Taxonomy" id="3342712"/>
    <lineage>
        <taxon>Bacteria</taxon>
        <taxon>Bacillati</taxon>
        <taxon>Actinomycetota</taxon>
        <taxon>Actinomycetes</taxon>
        <taxon>Kitasatosporales</taxon>
        <taxon>Streptomycetaceae</taxon>
        <taxon>Streptacidiphilus</taxon>
    </lineage>
</organism>
<feature type="transmembrane region" description="Helical" evidence="1">
    <location>
        <begin position="340"/>
        <end position="361"/>
    </location>
</feature>
<protein>
    <submittedName>
        <fullName evidence="3">Acyltransferase family protein</fullName>
        <ecNumber evidence="3">2.3.1.-</ecNumber>
    </submittedName>
</protein>
<gene>
    <name evidence="3" type="ORF">ACEZDB_15385</name>
</gene>
<dbReference type="GO" id="GO:0016746">
    <property type="term" value="F:acyltransferase activity"/>
    <property type="evidence" value="ECO:0007669"/>
    <property type="project" value="UniProtKB-KW"/>
</dbReference>
<evidence type="ECO:0000313" key="4">
    <source>
        <dbReference type="Proteomes" id="UP001592530"/>
    </source>
</evidence>
<evidence type="ECO:0000259" key="2">
    <source>
        <dbReference type="Pfam" id="PF01757"/>
    </source>
</evidence>
<comment type="caution">
    <text evidence="3">The sequence shown here is derived from an EMBL/GenBank/DDBJ whole genome shotgun (WGS) entry which is preliminary data.</text>
</comment>
<feature type="transmembrane region" description="Helical" evidence="1">
    <location>
        <begin position="80"/>
        <end position="99"/>
    </location>
</feature>
<feature type="transmembrane region" description="Helical" evidence="1">
    <location>
        <begin position="248"/>
        <end position="267"/>
    </location>
</feature>
<dbReference type="PANTHER" id="PTHR23028:SF53">
    <property type="entry name" value="ACYL_TRANSF_3 DOMAIN-CONTAINING PROTEIN"/>
    <property type="match status" value="1"/>
</dbReference>
<dbReference type="EC" id="2.3.1.-" evidence="3"/>
<feature type="transmembrane region" description="Helical" evidence="1">
    <location>
        <begin position="220"/>
        <end position="236"/>
    </location>
</feature>
<feature type="domain" description="Acyltransferase 3" evidence="2">
    <location>
        <begin position="13"/>
        <end position="353"/>
    </location>
</feature>
<dbReference type="InterPro" id="IPR050879">
    <property type="entry name" value="Acyltransferase_3"/>
</dbReference>
<dbReference type="SUPFAM" id="SSF52266">
    <property type="entry name" value="SGNH hydrolase"/>
    <property type="match status" value="1"/>
</dbReference>
<dbReference type="RefSeq" id="WP_380553374.1">
    <property type="nucleotide sequence ID" value="NZ_JBHEZY010000005.1"/>
</dbReference>
<evidence type="ECO:0000313" key="3">
    <source>
        <dbReference type="EMBL" id="MFC1432029.1"/>
    </source>
</evidence>
<dbReference type="Pfam" id="PF01757">
    <property type="entry name" value="Acyl_transf_3"/>
    <property type="match status" value="1"/>
</dbReference>
<feature type="transmembrane region" description="Helical" evidence="1">
    <location>
        <begin position="315"/>
        <end position="334"/>
    </location>
</feature>
<accession>A0ABV6X2E7</accession>
<sequence>MAEQRAEGGREPGLDGVRALAVAAVLVFHVRADWLPGGFLGVDVFFVLSGYLITALLLAERRSTERIRLLRFWSRRARRLLPELLLVLLVTAAVAALIGNEAAAGLRGGELAALGFYGNWWQIQLRSGYFAPFGPPPMLQHLWSLGIEEQFYLLWPPLLAVVPLVCRRFRPGGQARSARATAFAAALVAAAGAASFGLMAAWSRAGVDPSRLYFGSDTHAGPLLLGAATGLLLPPARVHALARTPRRVLAALGAAGLTVLAVLARLLQGTEAGAYQGGIAAAAVAAALLCPAAIAAGPLRAVLGAPALVWLGRRSYGLYLWHWPLIATLGYLGLDADGAPLVVGAELLLPLALAALSYRLVQQPVVRRGWRGALAHARERHRAQRRRLPRTTHIAAVAATLLPLLAVHTLVTAPDGTALQAQLQAGRTASARSGGAPAAGSATGYGGRVPGSAITAIGDSVLLAAAPALQQARPGIDIEAVVGRQMDTAPGLLRQLAEEGGLRPVVVVALGTNGTVAPSTLDRIAELTGPGRTLALVTVHVPRPWQNQVNTALARFARTHPGTVLVPWNAAATGHPDALYPDRTHPRPEGAPLYATTLLTALDRAAG</sequence>
<feature type="transmembrane region" description="Helical" evidence="1">
    <location>
        <begin position="181"/>
        <end position="200"/>
    </location>
</feature>
<dbReference type="PANTHER" id="PTHR23028">
    <property type="entry name" value="ACETYLTRANSFERASE"/>
    <property type="match status" value="1"/>
</dbReference>
<keyword evidence="1" id="KW-0812">Transmembrane</keyword>
<feature type="transmembrane region" description="Helical" evidence="1">
    <location>
        <begin position="392"/>
        <end position="411"/>
    </location>
</feature>
<proteinExistence type="predicted"/>
<keyword evidence="1" id="KW-1133">Transmembrane helix</keyword>